<evidence type="ECO:0000313" key="3">
    <source>
        <dbReference type="Proteomes" id="UP001265700"/>
    </source>
</evidence>
<reference evidence="2 3" key="1">
    <citation type="submission" date="2023-07" db="EMBL/GenBank/DDBJ databases">
        <title>Sorghum-associated microbial communities from plants grown in Nebraska, USA.</title>
        <authorList>
            <person name="Schachtman D."/>
        </authorList>
    </citation>
    <scope>NUCLEOTIDE SEQUENCE [LARGE SCALE GENOMIC DNA]</scope>
    <source>
        <strain evidence="2 3">4249</strain>
    </source>
</reference>
<dbReference type="InterPro" id="IPR011041">
    <property type="entry name" value="Quinoprot_gluc/sorb_DH_b-prop"/>
</dbReference>
<dbReference type="PANTHER" id="PTHR33546">
    <property type="entry name" value="LARGE, MULTIFUNCTIONAL SECRETED PROTEIN-RELATED"/>
    <property type="match status" value="1"/>
</dbReference>
<dbReference type="RefSeq" id="WP_310316657.1">
    <property type="nucleotide sequence ID" value="NZ_JAVDWU010000005.1"/>
</dbReference>
<dbReference type="InterPro" id="IPR011042">
    <property type="entry name" value="6-blade_b-propeller_TolB-like"/>
</dbReference>
<name>A0ABU1WN73_9BURK</name>
<evidence type="ECO:0000259" key="1">
    <source>
        <dbReference type="Pfam" id="PF23500"/>
    </source>
</evidence>
<dbReference type="InterPro" id="IPR055557">
    <property type="entry name" value="DUF7133"/>
</dbReference>
<dbReference type="Pfam" id="PF23500">
    <property type="entry name" value="DUF7133"/>
    <property type="match status" value="1"/>
</dbReference>
<dbReference type="PANTHER" id="PTHR33546:SF1">
    <property type="entry name" value="LARGE, MULTIFUNCTIONAL SECRETED PROTEIN"/>
    <property type="match status" value="1"/>
</dbReference>
<proteinExistence type="predicted"/>
<dbReference type="Gene3D" id="2.120.10.30">
    <property type="entry name" value="TolB, C-terminal domain"/>
    <property type="match status" value="1"/>
</dbReference>
<dbReference type="SUPFAM" id="SSF50952">
    <property type="entry name" value="Soluble quinoprotein glucose dehydrogenase"/>
    <property type="match status" value="1"/>
</dbReference>
<organism evidence="2 3">
    <name type="scientific">Hydrogenophaga palleronii</name>
    <dbReference type="NCBI Taxonomy" id="65655"/>
    <lineage>
        <taxon>Bacteria</taxon>
        <taxon>Pseudomonadati</taxon>
        <taxon>Pseudomonadota</taxon>
        <taxon>Betaproteobacteria</taxon>
        <taxon>Burkholderiales</taxon>
        <taxon>Comamonadaceae</taxon>
        <taxon>Hydrogenophaga</taxon>
    </lineage>
</organism>
<sequence length="480" mass="50967">MTNLAHLHRWHLPLIALTALLLGACGESAKLKADTGYGIDPPLPEPVRTVIPTVKVAPAQPWKEGQLPTAAEGTTVRQFAGGLDHPRWIYVLPNGDVLVAETNAPKRPLRDELLGLKGKVMGFVMKRAGAATPSANRITLLRDADGDGVAELKTVFLDNLNSPFGMALVEGELFIANTDALVKVPYQEGDTKASGPVTSVAELPGGPLNHHWTKGLVASPDGARLYVSVGSNSNVAEHGMQHEEGRAAIWEFDRTTGRGRIFASGIRNPVGMAWQGDTLWTSVNERDELGSDLVPDYMTSVRDGGFYGWPYSYYGQKVDTRPQPPRPDLVATAIKPDYALGNHTSSLGLASAQGNALGGPFAESGMFVGQHGSWNRNPPSGYKVIYVPFDDAQPSGPPIDVLTGFLDADGNARGRPVGVAIDTKGALLVADDVGNVIWRVEGTDKLALRDLAPQAGGGLPAPFEPVVLSLPLGPVSKAPR</sequence>
<feature type="domain" description="DUF7133" evidence="1">
    <location>
        <begin position="134"/>
        <end position="367"/>
    </location>
</feature>
<comment type="caution">
    <text evidence="2">The sequence shown here is derived from an EMBL/GenBank/DDBJ whole genome shotgun (WGS) entry which is preliminary data.</text>
</comment>
<accession>A0ABU1WN73</accession>
<evidence type="ECO:0000313" key="2">
    <source>
        <dbReference type="EMBL" id="MDR7150698.1"/>
    </source>
</evidence>
<gene>
    <name evidence="2" type="ORF">J2W49_002661</name>
</gene>
<keyword evidence="3" id="KW-1185">Reference proteome</keyword>
<dbReference type="EMBL" id="JAVDWU010000005">
    <property type="protein sequence ID" value="MDR7150698.1"/>
    <property type="molecule type" value="Genomic_DNA"/>
</dbReference>
<protein>
    <submittedName>
        <fullName evidence="2">Glucose/arabinose dehydrogenase</fullName>
    </submittedName>
</protein>
<dbReference type="Proteomes" id="UP001265700">
    <property type="component" value="Unassembled WGS sequence"/>
</dbReference>